<keyword evidence="3 9" id="KW-0479">Metal-binding</keyword>
<dbReference type="GO" id="GO:0000105">
    <property type="term" value="P:L-histidine biosynthetic process"/>
    <property type="evidence" value="ECO:0007669"/>
    <property type="project" value="UniProtKB-UniRule"/>
</dbReference>
<feature type="binding site" evidence="8">
    <location>
        <position position="377"/>
    </location>
    <ligand>
        <name>substrate</name>
    </ligand>
</feature>
<protein>
    <recommendedName>
        <fullName evidence="2 6">Histidinol dehydrogenase</fullName>
        <shortName evidence="6">HDH</shortName>
        <ecNumber evidence="6">1.1.1.23</ecNumber>
    </recommendedName>
</protein>
<dbReference type="GO" id="GO:0046872">
    <property type="term" value="F:metal ion binding"/>
    <property type="evidence" value="ECO:0007669"/>
    <property type="project" value="UniProtKB-KW"/>
</dbReference>
<comment type="pathway">
    <text evidence="6">Amino-acid biosynthesis; L-histidine biosynthesis; L-histidine from 5-phospho-alpha-D-ribose 1-diphosphate: step 9/9.</text>
</comment>
<sequence length="395" mass="43267">MLKRLTPSEIESVRKELDLWTYVERVMPIVKDVKDRGLEALKEYVKKFDNYEGCLELSQEDLGHKSDPLLVKKFEKVLDHLEEFNKTFLPKGSYVRKNGVEGWEVWEPIELLGAYVPGGLYPYPSTVLMTAGLAKRLGVKEVVVATPPRALENEAVVAALYASGVDKVIAAGGAHGIAALAFLAKVHKIVGPGGPYVQAAKVLVSAYVPIDMIAGPTELAVIADGNADPEEIAYDMLAQAEHGPMSFAILFTDSEDLATQVDAIVSDKENNIQGDLYYVVVDDLKEAVNLVSKLAPEHVSVYAETFDIPIAGALSLWSPSPFIDYGAGPNHVLPTGGWAKARGPLSPIDFYRWSTSAKAYEESKELLRIAIEIAKMEGMRYHLKALELLAKKWGI</sequence>
<dbReference type="GO" id="GO:0004399">
    <property type="term" value="F:histidinol dehydrogenase activity"/>
    <property type="evidence" value="ECO:0007669"/>
    <property type="project" value="UniProtKB-UniRule"/>
</dbReference>
<feature type="binding site" evidence="9">
    <location>
        <position position="324"/>
    </location>
    <ligand>
        <name>Zn(2+)</name>
        <dbReference type="ChEBI" id="CHEBI:29105"/>
    </ligand>
</feature>
<keyword evidence="6" id="KW-0520">NAD</keyword>
<keyword evidence="4 9" id="KW-0862">Zinc</keyword>
<dbReference type="SUPFAM" id="SSF53720">
    <property type="entry name" value="ALDH-like"/>
    <property type="match status" value="1"/>
</dbReference>
<feature type="binding site" evidence="9">
    <location>
        <position position="242"/>
    </location>
    <ligand>
        <name>Zn(2+)</name>
        <dbReference type="ChEBI" id="CHEBI:29105"/>
    </ligand>
</feature>
<dbReference type="Gene3D" id="3.40.50.1980">
    <property type="entry name" value="Nitrogenase molybdenum iron protein domain"/>
    <property type="match status" value="2"/>
</dbReference>
<feature type="binding site" evidence="8">
    <location>
        <position position="382"/>
    </location>
    <ligand>
        <name>substrate</name>
    </ligand>
</feature>
<evidence type="ECO:0000256" key="5">
    <source>
        <dbReference type="ARBA" id="ARBA00023002"/>
    </source>
</evidence>
<evidence type="ECO:0000256" key="7">
    <source>
        <dbReference type="PIRSR" id="PIRSR000099-1"/>
    </source>
</evidence>
<feature type="binding site" evidence="8">
    <location>
        <position position="298"/>
    </location>
    <ligand>
        <name>substrate</name>
    </ligand>
</feature>
<dbReference type="GO" id="GO:0005737">
    <property type="term" value="C:cytoplasm"/>
    <property type="evidence" value="ECO:0007669"/>
    <property type="project" value="TreeGrafter"/>
</dbReference>
<dbReference type="FunFam" id="3.40.50.1980:FF:000001">
    <property type="entry name" value="Histidinol dehydrogenase"/>
    <property type="match status" value="1"/>
</dbReference>
<comment type="similarity">
    <text evidence="1 6 10">Belongs to the histidinol dehydrogenase family.</text>
</comment>
<comment type="function">
    <text evidence="6">Catalyzes the sequential NAD-dependent oxidations of L-histidinol to L-histidinaldehyde and then to L-histidine.</text>
</comment>
<feature type="active site" description="Proton acceptor" evidence="7">
    <location>
        <position position="298"/>
    </location>
</feature>
<dbReference type="KEGG" id="ipc:IPA_05320"/>
<evidence type="ECO:0000256" key="10">
    <source>
        <dbReference type="RuleBase" id="RU004175"/>
    </source>
</evidence>
<dbReference type="PRINTS" id="PR00083">
    <property type="entry name" value="HOLDHDRGNASE"/>
</dbReference>
<evidence type="ECO:0000256" key="2">
    <source>
        <dbReference type="ARBA" id="ARBA00016531"/>
    </source>
</evidence>
<keyword evidence="5 6" id="KW-0560">Oxidoreductase</keyword>
<dbReference type="EMBL" id="CP006868">
    <property type="protein sequence ID" value="UXD21549.1"/>
    <property type="molecule type" value="Genomic_DNA"/>
</dbReference>
<dbReference type="GO" id="GO:0051287">
    <property type="term" value="F:NAD binding"/>
    <property type="evidence" value="ECO:0007669"/>
    <property type="project" value="InterPro"/>
</dbReference>
<dbReference type="PANTHER" id="PTHR21256">
    <property type="entry name" value="HISTIDINOL DEHYDROGENASE HDH"/>
    <property type="match status" value="1"/>
</dbReference>
<evidence type="ECO:0000313" key="12">
    <source>
        <dbReference type="Proteomes" id="UP001063698"/>
    </source>
</evidence>
<evidence type="ECO:0000256" key="3">
    <source>
        <dbReference type="ARBA" id="ARBA00022723"/>
    </source>
</evidence>
<feature type="active site" description="Proton acceptor" evidence="7">
    <location>
        <position position="297"/>
    </location>
</feature>
<evidence type="ECO:0000256" key="9">
    <source>
        <dbReference type="PIRSR" id="PIRSR000099-4"/>
    </source>
</evidence>
<dbReference type="InterPro" id="IPR012131">
    <property type="entry name" value="Hstdl_DH"/>
</dbReference>
<dbReference type="InterPro" id="IPR022695">
    <property type="entry name" value="Histidinol_DH_monofunct"/>
</dbReference>
<feature type="binding site" evidence="8">
    <location>
        <position position="239"/>
    </location>
    <ligand>
        <name>substrate</name>
    </ligand>
</feature>
<comment type="catalytic activity">
    <reaction evidence="6">
        <text>L-histidinol + 2 NAD(+) + H2O = L-histidine + 2 NADH + 3 H(+)</text>
        <dbReference type="Rhea" id="RHEA:20641"/>
        <dbReference type="ChEBI" id="CHEBI:15377"/>
        <dbReference type="ChEBI" id="CHEBI:15378"/>
        <dbReference type="ChEBI" id="CHEBI:57540"/>
        <dbReference type="ChEBI" id="CHEBI:57595"/>
        <dbReference type="ChEBI" id="CHEBI:57699"/>
        <dbReference type="ChEBI" id="CHEBI:57945"/>
        <dbReference type="EC" id="1.1.1.23"/>
    </reaction>
</comment>
<gene>
    <name evidence="11" type="ORF">IPA_05320</name>
</gene>
<dbReference type="Pfam" id="PF00815">
    <property type="entry name" value="Histidinol_dh"/>
    <property type="match status" value="1"/>
</dbReference>
<evidence type="ECO:0000256" key="4">
    <source>
        <dbReference type="ARBA" id="ARBA00022833"/>
    </source>
</evidence>
<evidence type="ECO:0000256" key="8">
    <source>
        <dbReference type="PIRSR" id="PIRSR000099-3"/>
    </source>
</evidence>
<dbReference type="CDD" id="cd06572">
    <property type="entry name" value="Histidinol_dh"/>
    <property type="match status" value="1"/>
</dbReference>
<name>A0A977K9M3_9CREN</name>
<dbReference type="PANTHER" id="PTHR21256:SF2">
    <property type="entry name" value="HISTIDINE BIOSYNTHESIS TRIFUNCTIONAL PROTEIN"/>
    <property type="match status" value="1"/>
</dbReference>
<keyword evidence="6" id="KW-0028">Amino-acid biosynthesis</keyword>
<dbReference type="Proteomes" id="UP001063698">
    <property type="component" value="Chromosome"/>
</dbReference>
<evidence type="ECO:0000256" key="1">
    <source>
        <dbReference type="ARBA" id="ARBA00010178"/>
    </source>
</evidence>
<organism evidence="11 12">
    <name type="scientific">Ignicoccus pacificus DSM 13166</name>
    <dbReference type="NCBI Taxonomy" id="940294"/>
    <lineage>
        <taxon>Archaea</taxon>
        <taxon>Thermoproteota</taxon>
        <taxon>Thermoprotei</taxon>
        <taxon>Desulfurococcales</taxon>
        <taxon>Desulfurococcaceae</taxon>
        <taxon>Ignicoccus</taxon>
    </lineage>
</organism>
<dbReference type="AlphaFoldDB" id="A0A977K9M3"/>
<feature type="binding site" evidence="9">
    <location>
        <position position="239"/>
    </location>
    <ligand>
        <name>Zn(2+)</name>
        <dbReference type="ChEBI" id="CHEBI:29105"/>
    </ligand>
</feature>
<dbReference type="NCBIfam" id="TIGR00069">
    <property type="entry name" value="hisD"/>
    <property type="match status" value="1"/>
</dbReference>
<feature type="binding site" evidence="8">
    <location>
        <position position="217"/>
    </location>
    <ligand>
        <name>substrate</name>
    </ligand>
</feature>
<feature type="binding site" evidence="8">
    <location>
        <position position="242"/>
    </location>
    <ligand>
        <name>substrate</name>
    </ligand>
</feature>
<dbReference type="PROSITE" id="PS00611">
    <property type="entry name" value="HISOL_DEHYDROGENASE"/>
    <property type="match status" value="1"/>
</dbReference>
<dbReference type="PIRSF" id="PIRSF000099">
    <property type="entry name" value="Histidinol_dh"/>
    <property type="match status" value="1"/>
</dbReference>
<reference evidence="11" key="1">
    <citation type="submission" date="2013-11" db="EMBL/GenBank/DDBJ databases">
        <title>Comparative genomics of Ignicoccus.</title>
        <authorList>
            <person name="Podar M."/>
        </authorList>
    </citation>
    <scope>NUCLEOTIDE SEQUENCE</scope>
    <source>
        <strain evidence="11">DSM 13166</strain>
    </source>
</reference>
<feature type="binding site" evidence="8">
    <location>
        <position position="324"/>
    </location>
    <ligand>
        <name>substrate</name>
    </ligand>
</feature>
<dbReference type="InterPro" id="IPR016161">
    <property type="entry name" value="Ald_DH/histidinol_DH"/>
</dbReference>
<dbReference type="EC" id="1.1.1.23" evidence="6"/>
<accession>A0A977K9M3</accession>
<feature type="binding site" evidence="9">
    <location>
        <position position="382"/>
    </location>
    <ligand>
        <name>Zn(2+)</name>
        <dbReference type="ChEBI" id="CHEBI:29105"/>
    </ligand>
</feature>
<keyword evidence="12" id="KW-1185">Reference proteome</keyword>
<evidence type="ECO:0000256" key="6">
    <source>
        <dbReference type="PIRNR" id="PIRNR000099"/>
    </source>
</evidence>
<dbReference type="InterPro" id="IPR001692">
    <property type="entry name" value="Histidinol_DH_CS"/>
</dbReference>
<comment type="cofactor">
    <cofactor evidence="9">
        <name>Zn(2+)</name>
        <dbReference type="ChEBI" id="CHEBI:29105"/>
    </cofactor>
    <text evidence="9">Binds 1 zinc ion per subunit.</text>
</comment>
<proteinExistence type="inferred from homology"/>
<keyword evidence="6" id="KW-0368">Histidine biosynthesis</keyword>
<dbReference type="Gene3D" id="1.20.5.1300">
    <property type="match status" value="1"/>
</dbReference>
<evidence type="ECO:0000313" key="11">
    <source>
        <dbReference type="EMBL" id="UXD21549.1"/>
    </source>
</evidence>